<dbReference type="EMBL" id="CP000653">
    <property type="protein sequence ID" value="ABP59712.1"/>
    <property type="molecule type" value="Genomic_DNA"/>
</dbReference>
<evidence type="ECO:0008006" key="3">
    <source>
        <dbReference type="Google" id="ProtNLM"/>
    </source>
</evidence>
<dbReference type="AlphaFoldDB" id="A0A9J9KWY1"/>
<reference evidence="2" key="1">
    <citation type="journal article" date="2010" name="PLoS Genet.">
        <title>Genome sequence of the plant growth promoting endophytic bacterium Enterobacter sp. 638.</title>
        <authorList>
            <person name="Taghavi S."/>
            <person name="van der Lelie D."/>
            <person name="Hoffman A."/>
            <person name="Zhang Y.B."/>
            <person name="Walla M.D."/>
            <person name="Vangronsveld J."/>
            <person name="Newman L."/>
            <person name="Monchy S."/>
        </authorList>
    </citation>
    <scope>NUCLEOTIDE SEQUENCE [LARGE SCALE GENOMIC DNA]</scope>
    <source>
        <strain evidence="2">638</strain>
    </source>
</reference>
<sequence length="402" mass="45181">MLVSAAVSYCTAQFKRPGLDVELGGRVGIFTAEYRQYQEIFDKLVEYLEPLIKSSSRSEKRILLKNGGKIDFWVTNDNKLAGRGREYDLVLIDEAAFTKSPEMLAEIWAKSIKPTLLTTKGRAYIFSTPDGVDEDNFFYAICRKKELGFFEHYAPTSSNPFVPPEELEKERLSCEPRVFRQEFLAEFVDWSADALFDVSKWLEDGKPVEFPEMCMAVFAVMDTAVKGGIEHDGTAVVYYAIDTRPGRERLTILDWDVVQIDGALLEVWMPSVFDRLNELSGLCVAVNGSLGVFIEDASMGSILLQKGESLGWQVNKIESALTSKGKDERAIMASGYHYRGLAKISRHAYEKTAVFKGETANHLHKQVSRFHLADKKAHKRADDLLDDYTYGLIIAFGSGDAI</sequence>
<gene>
    <name evidence="1" type="ordered locus">Ent638_1030</name>
</gene>
<dbReference type="Proteomes" id="UP000000230">
    <property type="component" value="Chromosome"/>
</dbReference>
<protein>
    <recommendedName>
        <fullName evidence="3">Terminase</fullName>
    </recommendedName>
</protein>
<dbReference type="InterPro" id="IPR027417">
    <property type="entry name" value="P-loop_NTPase"/>
</dbReference>
<name>A0A9J9KWY1_ENT38</name>
<evidence type="ECO:0000313" key="2">
    <source>
        <dbReference type="Proteomes" id="UP000000230"/>
    </source>
</evidence>
<proteinExistence type="predicted"/>
<dbReference type="Gene3D" id="3.40.50.300">
    <property type="entry name" value="P-loop containing nucleotide triphosphate hydrolases"/>
    <property type="match status" value="1"/>
</dbReference>
<organism evidence="1 2">
    <name type="scientific">Enterobacter sp. (strain 638)</name>
    <dbReference type="NCBI Taxonomy" id="399742"/>
    <lineage>
        <taxon>Bacteria</taxon>
        <taxon>Pseudomonadati</taxon>
        <taxon>Pseudomonadota</taxon>
        <taxon>Gammaproteobacteria</taxon>
        <taxon>Enterobacterales</taxon>
        <taxon>Enterobacteriaceae</taxon>
        <taxon>Enterobacter</taxon>
    </lineage>
</organism>
<evidence type="ECO:0000313" key="1">
    <source>
        <dbReference type="EMBL" id="ABP59712.1"/>
    </source>
</evidence>
<accession>A0A9J9KWY1</accession>
<dbReference type="KEGG" id="ent:Ent638_1030"/>
<keyword evidence="2" id="KW-1185">Reference proteome</keyword>